<reference evidence="4 5" key="1">
    <citation type="submission" date="2020-12" db="EMBL/GenBank/DDBJ databases">
        <title>Metabolic potential, ecology and presence of endohyphal bacteria is reflected in genomic diversity of Mucoromycotina.</title>
        <authorList>
            <person name="Muszewska A."/>
            <person name="Okrasinska A."/>
            <person name="Steczkiewicz K."/>
            <person name="Drgas O."/>
            <person name="Orlowska M."/>
            <person name="Perlinska-Lenart U."/>
            <person name="Aleksandrzak-Piekarczyk T."/>
            <person name="Szatraj K."/>
            <person name="Zielenkiewicz U."/>
            <person name="Pilsyk S."/>
            <person name="Malc E."/>
            <person name="Mieczkowski P."/>
            <person name="Kruszewska J.S."/>
            <person name="Biernat P."/>
            <person name="Pawlowska J."/>
        </authorList>
    </citation>
    <scope>NUCLEOTIDE SEQUENCE [LARGE SCALE GENOMIC DNA]</scope>
    <source>
        <strain evidence="4 5">CBS 142.35</strain>
    </source>
</reference>
<keyword evidence="5" id="KW-1185">Reference proteome</keyword>
<dbReference type="OrthoDB" id="3269001at2759"/>
<keyword evidence="2" id="KW-0479">Metal-binding</keyword>
<protein>
    <recommendedName>
        <fullName evidence="3">DDE Tnp4 domain-containing protein</fullName>
    </recommendedName>
</protein>
<dbReference type="EMBL" id="JAEPRB010000360">
    <property type="protein sequence ID" value="KAG2216780.1"/>
    <property type="molecule type" value="Genomic_DNA"/>
</dbReference>
<dbReference type="PANTHER" id="PTHR46579">
    <property type="entry name" value="F5/8 TYPE C DOMAIN-CONTAINING PROTEIN-RELATED"/>
    <property type="match status" value="1"/>
</dbReference>
<dbReference type="InterPro" id="IPR004242">
    <property type="entry name" value="Transposase_21"/>
</dbReference>
<gene>
    <name evidence="4" type="ORF">INT45_009667</name>
</gene>
<dbReference type="InterPro" id="IPR027806">
    <property type="entry name" value="HARBI1_dom"/>
</dbReference>
<evidence type="ECO:0000256" key="2">
    <source>
        <dbReference type="ARBA" id="ARBA00022723"/>
    </source>
</evidence>
<dbReference type="AlphaFoldDB" id="A0A8H7RU91"/>
<sequence>MFSSIKLRVLSAHKYNPSLFKHITLIIDGHDSKINYVNTDIKREKLFSYKFKKNGLRTQIISDVNDMIVYVSKTDMCAESSDGSMFLNIKLYNKLNNYDALAMDGGYTLFVNQLIELSSQKGIDFNNSNFIYPIRKDINADLNADERHFNDVFGSFRSKVENQFSEIGNKFNRFSNSNSIAKIDNIKFYNLQFRLACLLKNIQKFSNKFNINIQPHHKLWETKNFEFPYEAKLIDIVISNSIEQSKRKDEMLELDKNIEDSSEDDIPKFNEKKRRRKANTLISFISVLIGGFVGEEIHQCIPHSIAKRCTNPSRRMNGTLCDTPLIKSISTNNHGTPYKKYAYYPLEDSLKRLFMRDNFEEKIEQWKSHPMEPRLFNDVYDGMMWYDLLDPSTGLPFIETPRSLMLTLNIDWFAPFDSGYSCGAIYLVCNNLPRSDRFKIENVILVGVMPGPKEPSTYEINSYLEPLVESLLRLFNGITIPTFQEPNGTAIHASLLNIACNIPAARKVGGFTSHNSTRACHKYIRDNASAAAQWLEARSQAVRTHIERETGTRWSQIHRLPYFDPMRSVLIDPMHNLFLGTADRMVQLADGIVLPPGVPSLNRKIERKFGFMSAAD</sequence>
<dbReference type="Pfam" id="PF02992">
    <property type="entry name" value="Transposase_21"/>
    <property type="match status" value="1"/>
</dbReference>
<comment type="cofactor">
    <cofactor evidence="1">
        <name>a divalent metal cation</name>
        <dbReference type="ChEBI" id="CHEBI:60240"/>
    </cofactor>
</comment>
<dbReference type="PANTHER" id="PTHR46579:SF2">
    <property type="entry name" value="C2H2-TYPE DOMAIN-CONTAINING PROTEIN"/>
    <property type="match status" value="1"/>
</dbReference>
<name>A0A8H7RU91_9FUNG</name>
<dbReference type="Pfam" id="PF13359">
    <property type="entry name" value="DDE_Tnp_4"/>
    <property type="match status" value="1"/>
</dbReference>
<evidence type="ECO:0000313" key="5">
    <source>
        <dbReference type="Proteomes" id="UP000646827"/>
    </source>
</evidence>
<comment type="caution">
    <text evidence="4">The sequence shown here is derived from an EMBL/GenBank/DDBJ whole genome shotgun (WGS) entry which is preliminary data.</text>
</comment>
<evidence type="ECO:0000256" key="1">
    <source>
        <dbReference type="ARBA" id="ARBA00001968"/>
    </source>
</evidence>
<organism evidence="4 5">
    <name type="scientific">Circinella minor</name>
    <dbReference type="NCBI Taxonomy" id="1195481"/>
    <lineage>
        <taxon>Eukaryota</taxon>
        <taxon>Fungi</taxon>
        <taxon>Fungi incertae sedis</taxon>
        <taxon>Mucoromycota</taxon>
        <taxon>Mucoromycotina</taxon>
        <taxon>Mucoromycetes</taxon>
        <taxon>Mucorales</taxon>
        <taxon>Lichtheimiaceae</taxon>
        <taxon>Circinella</taxon>
    </lineage>
</organism>
<dbReference type="GO" id="GO:0046872">
    <property type="term" value="F:metal ion binding"/>
    <property type="evidence" value="ECO:0007669"/>
    <property type="project" value="UniProtKB-KW"/>
</dbReference>
<evidence type="ECO:0000259" key="3">
    <source>
        <dbReference type="Pfam" id="PF13359"/>
    </source>
</evidence>
<feature type="domain" description="DDE Tnp4" evidence="3">
    <location>
        <begin position="28"/>
        <end position="200"/>
    </location>
</feature>
<accession>A0A8H7RU91</accession>
<proteinExistence type="predicted"/>
<evidence type="ECO:0000313" key="4">
    <source>
        <dbReference type="EMBL" id="KAG2216780.1"/>
    </source>
</evidence>
<dbReference type="Proteomes" id="UP000646827">
    <property type="component" value="Unassembled WGS sequence"/>
</dbReference>